<evidence type="ECO:0000313" key="2">
    <source>
        <dbReference type="Proteomes" id="UP000790709"/>
    </source>
</evidence>
<organism evidence="1 2">
    <name type="scientific">Leucogyrophana mollusca</name>
    <dbReference type="NCBI Taxonomy" id="85980"/>
    <lineage>
        <taxon>Eukaryota</taxon>
        <taxon>Fungi</taxon>
        <taxon>Dikarya</taxon>
        <taxon>Basidiomycota</taxon>
        <taxon>Agaricomycotina</taxon>
        <taxon>Agaricomycetes</taxon>
        <taxon>Agaricomycetidae</taxon>
        <taxon>Boletales</taxon>
        <taxon>Boletales incertae sedis</taxon>
        <taxon>Leucogyrophana</taxon>
    </lineage>
</organism>
<name>A0ACB8BVT3_9AGAM</name>
<reference evidence="1" key="1">
    <citation type="journal article" date="2021" name="New Phytol.">
        <title>Evolutionary innovations through gain and loss of genes in the ectomycorrhizal Boletales.</title>
        <authorList>
            <person name="Wu G."/>
            <person name="Miyauchi S."/>
            <person name="Morin E."/>
            <person name="Kuo A."/>
            <person name="Drula E."/>
            <person name="Varga T."/>
            <person name="Kohler A."/>
            <person name="Feng B."/>
            <person name="Cao Y."/>
            <person name="Lipzen A."/>
            <person name="Daum C."/>
            <person name="Hundley H."/>
            <person name="Pangilinan J."/>
            <person name="Johnson J."/>
            <person name="Barry K."/>
            <person name="LaButti K."/>
            <person name="Ng V."/>
            <person name="Ahrendt S."/>
            <person name="Min B."/>
            <person name="Choi I.G."/>
            <person name="Park H."/>
            <person name="Plett J.M."/>
            <person name="Magnuson J."/>
            <person name="Spatafora J.W."/>
            <person name="Nagy L.G."/>
            <person name="Henrissat B."/>
            <person name="Grigoriev I.V."/>
            <person name="Yang Z.L."/>
            <person name="Xu J."/>
            <person name="Martin F.M."/>
        </authorList>
    </citation>
    <scope>NUCLEOTIDE SEQUENCE</scope>
    <source>
        <strain evidence="1">KUC20120723A-06</strain>
    </source>
</reference>
<protein>
    <submittedName>
        <fullName evidence="1">Aldo/keto reductase</fullName>
    </submittedName>
</protein>
<gene>
    <name evidence="1" type="ORF">BV22DRAFT_1030164</name>
</gene>
<evidence type="ECO:0000313" key="1">
    <source>
        <dbReference type="EMBL" id="KAH7928952.1"/>
    </source>
</evidence>
<sequence length="328" mass="36401">MTTTTRIPLVYGTPSFGVPSPKSVAARINTVKDAQEVADLFFSYGHKGLDTSRVYGDGSSEEFIGQLDLKGGYVDTGSYPSNPGDFAPDKLRESVRLSVEALGPHKINVYFLHAPDRSVPIEDTLRTIDELHKEGHFKEFGVSNYNAWEVAEIVALAKENNWIKPTVYQGLYNAVERRIEVELLPCLRHYGIRYDAYSPLASGLLTGKFLSEADMQNASGTRWDPNASAFGSELQQKYSILIPLVRELKETLDKHDIRISEAAQRWLQHHSQLRPELGDAVLIGASSLAQLEANLKDCTGGPLPDEVISVLDKAWEKARGVAPHYTFI</sequence>
<proteinExistence type="predicted"/>
<comment type="caution">
    <text evidence="1">The sequence shown here is derived from an EMBL/GenBank/DDBJ whole genome shotgun (WGS) entry which is preliminary data.</text>
</comment>
<dbReference type="EMBL" id="MU266347">
    <property type="protein sequence ID" value="KAH7928952.1"/>
    <property type="molecule type" value="Genomic_DNA"/>
</dbReference>
<accession>A0ACB8BVT3</accession>
<keyword evidence="2" id="KW-1185">Reference proteome</keyword>
<dbReference type="Proteomes" id="UP000790709">
    <property type="component" value="Unassembled WGS sequence"/>
</dbReference>